<feature type="transmembrane region" description="Helical" evidence="5">
    <location>
        <begin position="227"/>
        <end position="249"/>
    </location>
</feature>
<keyword evidence="8" id="KW-1185">Reference proteome</keyword>
<evidence type="ECO:0000256" key="1">
    <source>
        <dbReference type="ARBA" id="ARBA00004141"/>
    </source>
</evidence>
<evidence type="ECO:0000256" key="5">
    <source>
        <dbReference type="SAM" id="Phobius"/>
    </source>
</evidence>
<dbReference type="RefSeq" id="WP_152355367.1">
    <property type="nucleotide sequence ID" value="NZ_JBHLXF010000010.1"/>
</dbReference>
<feature type="transmembrane region" description="Helical" evidence="5">
    <location>
        <begin position="161"/>
        <end position="178"/>
    </location>
</feature>
<comment type="caution">
    <text evidence="7">The sequence shown here is derived from an EMBL/GenBank/DDBJ whole genome shotgun (WGS) entry which is preliminary data.</text>
</comment>
<feature type="transmembrane region" description="Helical" evidence="5">
    <location>
        <begin position="117"/>
        <end position="141"/>
    </location>
</feature>
<feature type="transmembrane region" description="Helical" evidence="5">
    <location>
        <begin position="366"/>
        <end position="387"/>
    </location>
</feature>
<sequence length="503" mass="53961">MTAVEAGEKPGDHRTGIGSVTYVKTEKDYFAKRQLKRTAGAFGLWAIGIAAVVSGDFSGWNGGIAQAGWGGMFIAAIIVYVMYQCMLNSISEMASAMPHTGGAYSFARAAMGPWGGFFTGLAETVEYVMTAATIVYFSSAYADAIMENLTGFSFDNRGLQWIWWLIIYIAFVIVNWMGAETSFRFAEVMSIAALAIVLIFGVGALATGKADFSSLLNIKPTDGNSLFLPYGAGAIFYAMPFAMWLFLGIEQLPLAAEEVRDPEHNIPKASRWCIFTLGLSALIIVFLNPAVVGSKALAGSDEPLLDGYRAILPGNIAAVLSAFALIGLLASVQGIMFAYGRNLYSLSRAGYYPAFLSLTGKKKTPYWGLIVGAIIGFAALFIIAYGGSGAGSVVLNIAVWGAVLAYLLQMVSFVLLRKKLPDIKRPFVSPYGIPGAAIAGLLAFSIFIAVLLNPDYRLAVYTMVAIYIIATVFFAVYGRKHLVLSPEEEFAASGGKVVYRTDD</sequence>
<comment type="subcellular location">
    <subcellularLocation>
        <location evidence="1">Membrane</location>
        <topology evidence="1">Multi-pass membrane protein</topology>
    </subcellularLocation>
</comment>
<dbReference type="EMBL" id="WBSO01000003">
    <property type="protein sequence ID" value="KAB8299722.1"/>
    <property type="molecule type" value="Genomic_DNA"/>
</dbReference>
<dbReference type="OrthoDB" id="9762947at2"/>
<dbReference type="GO" id="GO:0055085">
    <property type="term" value="P:transmembrane transport"/>
    <property type="evidence" value="ECO:0007669"/>
    <property type="project" value="InterPro"/>
</dbReference>
<feature type="transmembrane region" description="Helical" evidence="5">
    <location>
        <begin position="428"/>
        <end position="452"/>
    </location>
</feature>
<dbReference type="PANTHER" id="PTHR42770">
    <property type="entry name" value="AMINO ACID TRANSPORTER-RELATED"/>
    <property type="match status" value="1"/>
</dbReference>
<feature type="transmembrane region" description="Helical" evidence="5">
    <location>
        <begin position="185"/>
        <end position="207"/>
    </location>
</feature>
<evidence type="ECO:0000256" key="3">
    <source>
        <dbReference type="ARBA" id="ARBA00022989"/>
    </source>
</evidence>
<feature type="transmembrane region" description="Helical" evidence="5">
    <location>
        <begin position="458"/>
        <end position="477"/>
    </location>
</feature>
<proteinExistence type="predicted"/>
<evidence type="ECO:0000256" key="4">
    <source>
        <dbReference type="ARBA" id="ARBA00023136"/>
    </source>
</evidence>
<feature type="transmembrane region" description="Helical" evidence="5">
    <location>
        <begin position="269"/>
        <end position="291"/>
    </location>
</feature>
<dbReference type="Gene3D" id="1.20.1740.10">
    <property type="entry name" value="Amino acid/polyamine transporter I"/>
    <property type="match status" value="1"/>
</dbReference>
<name>A0A6A2VI64_9BIFI</name>
<dbReference type="AlphaFoldDB" id="A0A6A2VI64"/>
<dbReference type="Pfam" id="PF00324">
    <property type="entry name" value="AA_permease"/>
    <property type="match status" value="1"/>
</dbReference>
<gene>
    <name evidence="7" type="ORF">DSM100238_0756</name>
</gene>
<accession>A0A6A2VI64</accession>
<feature type="domain" description="Amino acid permease/ SLC12A" evidence="6">
    <location>
        <begin position="55"/>
        <end position="477"/>
    </location>
</feature>
<evidence type="ECO:0000256" key="2">
    <source>
        <dbReference type="ARBA" id="ARBA00022692"/>
    </source>
</evidence>
<feature type="transmembrane region" description="Helical" evidence="5">
    <location>
        <begin position="63"/>
        <end position="83"/>
    </location>
</feature>
<dbReference type="InterPro" id="IPR004841">
    <property type="entry name" value="AA-permease/SLC12A_dom"/>
</dbReference>
<feature type="transmembrane region" description="Helical" evidence="5">
    <location>
        <begin position="39"/>
        <end position="57"/>
    </location>
</feature>
<dbReference type="PIRSF" id="PIRSF006060">
    <property type="entry name" value="AA_transporter"/>
    <property type="match status" value="1"/>
</dbReference>
<feature type="transmembrane region" description="Helical" evidence="5">
    <location>
        <begin position="311"/>
        <end position="339"/>
    </location>
</feature>
<dbReference type="Proteomes" id="UP000440041">
    <property type="component" value="Unassembled WGS sequence"/>
</dbReference>
<evidence type="ECO:0000259" key="6">
    <source>
        <dbReference type="Pfam" id="PF00324"/>
    </source>
</evidence>
<reference evidence="7 8" key="1">
    <citation type="submission" date="2019-09" db="EMBL/GenBank/DDBJ databases">
        <title>Characterization of the phylogenetic diversity of two novel species belonging to the genus Bifidobacterium: Bifidobacterium cebidarum sp. nov. and Bifidobacterium leontopitheci sp. nov.</title>
        <authorList>
            <person name="Lugli G.A."/>
            <person name="Duranti S."/>
            <person name="Milani C."/>
            <person name="Turroni F."/>
            <person name="Ventura M."/>
        </authorList>
    </citation>
    <scope>NUCLEOTIDE SEQUENCE [LARGE SCALE GENOMIC DNA]</scope>
    <source>
        <strain evidence="7 8">DSM 100238</strain>
    </source>
</reference>
<keyword evidence="4 5" id="KW-0472">Membrane</keyword>
<organism evidence="7 8">
    <name type="scientific">Bifidobacterium apri</name>
    <dbReference type="NCBI Taxonomy" id="1769423"/>
    <lineage>
        <taxon>Bacteria</taxon>
        <taxon>Bacillati</taxon>
        <taxon>Actinomycetota</taxon>
        <taxon>Actinomycetes</taxon>
        <taxon>Bifidobacteriales</taxon>
        <taxon>Bifidobacteriaceae</taxon>
        <taxon>Bifidobacterium</taxon>
    </lineage>
</organism>
<keyword evidence="2 5" id="KW-0812">Transmembrane</keyword>
<keyword evidence="3 5" id="KW-1133">Transmembrane helix</keyword>
<evidence type="ECO:0000313" key="7">
    <source>
        <dbReference type="EMBL" id="KAB8299722.1"/>
    </source>
</evidence>
<dbReference type="PANTHER" id="PTHR42770:SF7">
    <property type="entry name" value="MEMBRANE PROTEIN"/>
    <property type="match status" value="1"/>
</dbReference>
<evidence type="ECO:0000313" key="8">
    <source>
        <dbReference type="Proteomes" id="UP000440041"/>
    </source>
</evidence>
<dbReference type="InterPro" id="IPR050367">
    <property type="entry name" value="APC_superfamily"/>
</dbReference>
<dbReference type="GO" id="GO:0016020">
    <property type="term" value="C:membrane"/>
    <property type="evidence" value="ECO:0007669"/>
    <property type="project" value="UniProtKB-SubCell"/>
</dbReference>
<feature type="transmembrane region" description="Helical" evidence="5">
    <location>
        <begin position="393"/>
        <end position="416"/>
    </location>
</feature>
<protein>
    <submittedName>
        <fullName evidence="7">Amino acid ABC transporter permease</fullName>
    </submittedName>
</protein>